<evidence type="ECO:0000256" key="4">
    <source>
        <dbReference type="PIRSR" id="PIRSR000429-1"/>
    </source>
</evidence>
<protein>
    <submittedName>
        <fullName evidence="8">Acetyl-CoA acyltransferase</fullName>
    </submittedName>
</protein>
<dbReference type="Pfam" id="PF00108">
    <property type="entry name" value="Thiolase_N"/>
    <property type="match status" value="1"/>
</dbReference>
<dbReference type="InterPro" id="IPR016039">
    <property type="entry name" value="Thiolase-like"/>
</dbReference>
<dbReference type="Gene3D" id="3.40.47.10">
    <property type="match status" value="2"/>
</dbReference>
<dbReference type="InterPro" id="IPR002155">
    <property type="entry name" value="Thiolase"/>
</dbReference>
<feature type="domain" description="Thiolase C-terminal" evidence="7">
    <location>
        <begin position="265"/>
        <end position="385"/>
    </location>
</feature>
<dbReference type="CDD" id="cd00751">
    <property type="entry name" value="thiolase"/>
    <property type="match status" value="1"/>
</dbReference>
<dbReference type="PANTHER" id="PTHR43365:SF1">
    <property type="entry name" value="ACETYL-COA C-ACYLTRANSFERASE"/>
    <property type="match status" value="1"/>
</dbReference>
<name>A0A562V2D9_9ACTN</name>
<comment type="caution">
    <text evidence="8">The sequence shown here is derived from an EMBL/GenBank/DDBJ whole genome shotgun (WGS) entry which is preliminary data.</text>
</comment>
<evidence type="ECO:0000259" key="7">
    <source>
        <dbReference type="Pfam" id="PF02803"/>
    </source>
</evidence>
<reference evidence="8 9" key="1">
    <citation type="journal article" date="2013" name="Stand. Genomic Sci.">
        <title>Genomic Encyclopedia of Type Strains, Phase I: The one thousand microbial genomes (KMG-I) project.</title>
        <authorList>
            <person name="Kyrpides N.C."/>
            <person name="Woyke T."/>
            <person name="Eisen J.A."/>
            <person name="Garrity G."/>
            <person name="Lilburn T.G."/>
            <person name="Beck B.J."/>
            <person name="Whitman W.B."/>
            <person name="Hugenholtz P."/>
            <person name="Klenk H.P."/>
        </authorList>
    </citation>
    <scope>NUCLEOTIDE SEQUENCE [LARGE SCALE GENOMIC DNA]</scope>
    <source>
        <strain evidence="8 9">DSM 45044</strain>
    </source>
</reference>
<dbReference type="PROSITE" id="PS00737">
    <property type="entry name" value="THIOLASE_2"/>
    <property type="match status" value="1"/>
</dbReference>
<evidence type="ECO:0000256" key="5">
    <source>
        <dbReference type="RuleBase" id="RU003557"/>
    </source>
</evidence>
<dbReference type="RefSeq" id="WP_147138757.1">
    <property type="nucleotide sequence ID" value="NZ_BAABIJ010000002.1"/>
</dbReference>
<organism evidence="8 9">
    <name type="scientific">Stackebrandtia albiflava</name>
    <dbReference type="NCBI Taxonomy" id="406432"/>
    <lineage>
        <taxon>Bacteria</taxon>
        <taxon>Bacillati</taxon>
        <taxon>Actinomycetota</taxon>
        <taxon>Actinomycetes</taxon>
        <taxon>Glycomycetales</taxon>
        <taxon>Glycomycetaceae</taxon>
        <taxon>Stackebrandtia</taxon>
    </lineage>
</organism>
<evidence type="ECO:0000313" key="9">
    <source>
        <dbReference type="Proteomes" id="UP000321617"/>
    </source>
</evidence>
<feature type="domain" description="Thiolase N-terminal" evidence="6">
    <location>
        <begin position="5"/>
        <end position="256"/>
    </location>
</feature>
<feature type="active site" description="Acyl-thioester intermediate" evidence="4">
    <location>
        <position position="89"/>
    </location>
</feature>
<feature type="active site" description="Proton acceptor" evidence="4">
    <location>
        <position position="373"/>
    </location>
</feature>
<comment type="similarity">
    <text evidence="1 5">Belongs to the thiolase-like superfamily. Thiolase family.</text>
</comment>
<keyword evidence="3 5" id="KW-0012">Acyltransferase</keyword>
<evidence type="ECO:0000256" key="1">
    <source>
        <dbReference type="ARBA" id="ARBA00010982"/>
    </source>
</evidence>
<dbReference type="InterPro" id="IPR020617">
    <property type="entry name" value="Thiolase_C"/>
</dbReference>
<dbReference type="InterPro" id="IPR020616">
    <property type="entry name" value="Thiolase_N"/>
</dbReference>
<proteinExistence type="inferred from homology"/>
<dbReference type="AlphaFoldDB" id="A0A562V2D9"/>
<dbReference type="PIRSF" id="PIRSF000429">
    <property type="entry name" value="Ac-CoA_Ac_transf"/>
    <property type="match status" value="1"/>
</dbReference>
<gene>
    <name evidence="8" type="ORF">LX16_2737</name>
</gene>
<evidence type="ECO:0000256" key="2">
    <source>
        <dbReference type="ARBA" id="ARBA00022679"/>
    </source>
</evidence>
<dbReference type="Pfam" id="PF02803">
    <property type="entry name" value="Thiolase_C"/>
    <property type="match status" value="1"/>
</dbReference>
<dbReference type="Proteomes" id="UP000321617">
    <property type="component" value="Unassembled WGS sequence"/>
</dbReference>
<evidence type="ECO:0000313" key="8">
    <source>
        <dbReference type="EMBL" id="TWJ11992.1"/>
    </source>
</evidence>
<feature type="active site" description="Proton acceptor" evidence="4">
    <location>
        <position position="343"/>
    </location>
</feature>
<dbReference type="GO" id="GO:0016747">
    <property type="term" value="F:acyltransferase activity, transferring groups other than amino-acyl groups"/>
    <property type="evidence" value="ECO:0007669"/>
    <property type="project" value="InterPro"/>
</dbReference>
<sequence>MRDAVIVGAVRTPVGRRKGALKETHPVDLAATVLTALAERTGIDPGLVEDVQFGCVSQVGEQSWNVGRNAVLAAGWPEHVPGTTVDRQCGSSQQALHNAAAAVIAGFHDVVVAGGVEVMSRVPMGSSVSDGVGAPYGEEVRRRYDGRLGFQTEAPIPFSQGVGAELIARKWGLDRAALDEYALTSHHKAAAAQDAGRFDAEITPVKDFTADEGIRRDTTREVLAGLKPAFDPEGVVTAGSASQISDGAAALLVTTSETAARLGLTPWARVHTAVVVGSDPVEMLTGPIPATEKALTRAGLSVSDIGAFEVNEAFAPVPLAWLAETGAAAERLNPLGGAIALGHPLGATGARLATTLLHHMRAEGIGYGMQTMCEGGGMANATVFELITPV</sequence>
<dbReference type="PANTHER" id="PTHR43365">
    <property type="entry name" value="BLR7806 PROTEIN"/>
    <property type="match status" value="1"/>
</dbReference>
<accession>A0A562V2D9</accession>
<keyword evidence="9" id="KW-1185">Reference proteome</keyword>
<dbReference type="InterPro" id="IPR020613">
    <property type="entry name" value="Thiolase_CS"/>
</dbReference>
<evidence type="ECO:0000259" key="6">
    <source>
        <dbReference type="Pfam" id="PF00108"/>
    </source>
</evidence>
<keyword evidence="2 5" id="KW-0808">Transferase</keyword>
<dbReference type="SUPFAM" id="SSF53901">
    <property type="entry name" value="Thiolase-like"/>
    <property type="match status" value="2"/>
</dbReference>
<dbReference type="EMBL" id="VLLL01000006">
    <property type="protein sequence ID" value="TWJ11992.1"/>
    <property type="molecule type" value="Genomic_DNA"/>
</dbReference>
<dbReference type="NCBIfam" id="TIGR01930">
    <property type="entry name" value="AcCoA-C-Actrans"/>
    <property type="match status" value="1"/>
</dbReference>
<evidence type="ECO:0000256" key="3">
    <source>
        <dbReference type="ARBA" id="ARBA00023315"/>
    </source>
</evidence>
<dbReference type="OrthoDB" id="9764638at2"/>